<dbReference type="EMBL" id="ML119168">
    <property type="protein sequence ID" value="RPB08130.1"/>
    <property type="molecule type" value="Genomic_DNA"/>
</dbReference>
<dbReference type="Proteomes" id="UP000277580">
    <property type="component" value="Unassembled WGS sequence"/>
</dbReference>
<protein>
    <submittedName>
        <fullName evidence="2">Uncharacterized protein</fullName>
    </submittedName>
</protein>
<sequence>MSPPTNKNKKKCDGPKHPSHQLHISTFFPRIVKTPAEPEPESSYKPVRPMTSRQAKLESHRRYLNRPRMTEKELNQWFKKQEQDRKKVEEMERQKNRRAKAAARRKEKALNAPKPVPKLKEGQMPLTNFGFQKPKHDAVV</sequence>
<dbReference type="AlphaFoldDB" id="A0A3N4KCB4"/>
<feature type="region of interest" description="Disordered" evidence="1">
    <location>
        <begin position="82"/>
        <end position="140"/>
    </location>
</feature>
<feature type="compositionally biased region" description="Basic and acidic residues" evidence="1">
    <location>
        <begin position="82"/>
        <end position="94"/>
    </location>
</feature>
<reference evidence="2 3" key="1">
    <citation type="journal article" date="2018" name="Nat. Ecol. Evol.">
        <title>Pezizomycetes genomes reveal the molecular basis of ectomycorrhizal truffle lifestyle.</title>
        <authorList>
            <person name="Murat C."/>
            <person name="Payen T."/>
            <person name="Noel B."/>
            <person name="Kuo A."/>
            <person name="Morin E."/>
            <person name="Chen J."/>
            <person name="Kohler A."/>
            <person name="Krizsan K."/>
            <person name="Balestrini R."/>
            <person name="Da Silva C."/>
            <person name="Montanini B."/>
            <person name="Hainaut M."/>
            <person name="Levati E."/>
            <person name="Barry K.W."/>
            <person name="Belfiori B."/>
            <person name="Cichocki N."/>
            <person name="Clum A."/>
            <person name="Dockter R.B."/>
            <person name="Fauchery L."/>
            <person name="Guy J."/>
            <person name="Iotti M."/>
            <person name="Le Tacon F."/>
            <person name="Lindquist E.A."/>
            <person name="Lipzen A."/>
            <person name="Malagnac F."/>
            <person name="Mello A."/>
            <person name="Molinier V."/>
            <person name="Miyauchi S."/>
            <person name="Poulain J."/>
            <person name="Riccioni C."/>
            <person name="Rubini A."/>
            <person name="Sitrit Y."/>
            <person name="Splivallo R."/>
            <person name="Traeger S."/>
            <person name="Wang M."/>
            <person name="Zifcakova L."/>
            <person name="Wipf D."/>
            <person name="Zambonelli A."/>
            <person name="Paolocci F."/>
            <person name="Nowrousian M."/>
            <person name="Ottonello S."/>
            <person name="Baldrian P."/>
            <person name="Spatafora J.W."/>
            <person name="Henrissat B."/>
            <person name="Nagy L.G."/>
            <person name="Aury J.M."/>
            <person name="Wincker P."/>
            <person name="Grigoriev I.V."/>
            <person name="Bonfante P."/>
            <person name="Martin F.M."/>
        </authorList>
    </citation>
    <scope>NUCLEOTIDE SEQUENCE [LARGE SCALE GENOMIC DNA]</scope>
    <source>
        <strain evidence="2 3">CCBAS932</strain>
    </source>
</reference>
<evidence type="ECO:0000313" key="2">
    <source>
        <dbReference type="EMBL" id="RPB08130.1"/>
    </source>
</evidence>
<feature type="compositionally biased region" description="Basic residues" evidence="1">
    <location>
        <begin position="95"/>
        <end position="107"/>
    </location>
</feature>
<proteinExistence type="predicted"/>
<evidence type="ECO:0000256" key="1">
    <source>
        <dbReference type="SAM" id="MobiDB-lite"/>
    </source>
</evidence>
<evidence type="ECO:0000313" key="3">
    <source>
        <dbReference type="Proteomes" id="UP000277580"/>
    </source>
</evidence>
<accession>A0A3N4KCB4</accession>
<keyword evidence="3" id="KW-1185">Reference proteome</keyword>
<dbReference type="InParanoid" id="A0A3N4KCB4"/>
<feature type="region of interest" description="Disordered" evidence="1">
    <location>
        <begin position="1"/>
        <end position="58"/>
    </location>
</feature>
<organism evidence="2 3">
    <name type="scientific">Morchella conica CCBAS932</name>
    <dbReference type="NCBI Taxonomy" id="1392247"/>
    <lineage>
        <taxon>Eukaryota</taxon>
        <taxon>Fungi</taxon>
        <taxon>Dikarya</taxon>
        <taxon>Ascomycota</taxon>
        <taxon>Pezizomycotina</taxon>
        <taxon>Pezizomycetes</taxon>
        <taxon>Pezizales</taxon>
        <taxon>Morchellaceae</taxon>
        <taxon>Morchella</taxon>
    </lineage>
</organism>
<name>A0A3N4KCB4_9PEZI</name>
<gene>
    <name evidence="2" type="ORF">P167DRAFT_549227</name>
</gene>